<keyword evidence="10" id="KW-0067">ATP-binding</keyword>
<dbReference type="SMART" id="SM00388">
    <property type="entry name" value="HisKA"/>
    <property type="match status" value="1"/>
</dbReference>
<dbReference type="PANTHER" id="PTHR45528">
    <property type="entry name" value="SENSOR HISTIDINE KINASE CPXA"/>
    <property type="match status" value="1"/>
</dbReference>
<keyword evidence="13" id="KW-0902">Two-component regulatory system</keyword>
<evidence type="ECO:0000256" key="2">
    <source>
        <dbReference type="ARBA" id="ARBA00004651"/>
    </source>
</evidence>
<dbReference type="Proteomes" id="UP000078290">
    <property type="component" value="Unassembled WGS sequence"/>
</dbReference>
<dbReference type="InterPro" id="IPR036097">
    <property type="entry name" value="HisK_dim/P_sf"/>
</dbReference>
<dbReference type="FunFam" id="1.10.287.130:FF:000040">
    <property type="entry name" value="PAS domain-containing sensor histidine kinase"/>
    <property type="match status" value="1"/>
</dbReference>
<gene>
    <name evidence="18" type="ORF">A7K69_18220</name>
</gene>
<dbReference type="Pfam" id="PF02518">
    <property type="entry name" value="HATPase_c"/>
    <property type="match status" value="1"/>
</dbReference>
<dbReference type="CDD" id="cd06225">
    <property type="entry name" value="HAMP"/>
    <property type="match status" value="1"/>
</dbReference>
<feature type="domain" description="Histidine kinase" evidence="16">
    <location>
        <begin position="374"/>
        <end position="578"/>
    </location>
</feature>
<dbReference type="PROSITE" id="PS50109">
    <property type="entry name" value="HIS_KIN"/>
    <property type="match status" value="1"/>
</dbReference>
<evidence type="ECO:0000256" key="8">
    <source>
        <dbReference type="ARBA" id="ARBA00022741"/>
    </source>
</evidence>
<protein>
    <recommendedName>
        <fullName evidence="3">histidine kinase</fullName>
        <ecNumber evidence="3">2.7.13.3</ecNumber>
    </recommendedName>
</protein>
<dbReference type="InterPro" id="IPR003594">
    <property type="entry name" value="HATPase_dom"/>
</dbReference>
<dbReference type="SUPFAM" id="SSF55874">
    <property type="entry name" value="ATPase domain of HSP90 chaperone/DNA topoisomerase II/histidine kinase"/>
    <property type="match status" value="1"/>
</dbReference>
<dbReference type="InterPro" id="IPR003661">
    <property type="entry name" value="HisK_dim/P_dom"/>
</dbReference>
<dbReference type="SMART" id="SM00387">
    <property type="entry name" value="HATPase_c"/>
    <property type="match status" value="1"/>
</dbReference>
<dbReference type="RefSeq" id="WP_064550728.1">
    <property type="nucleotide sequence ID" value="NZ_LXMA01000009.1"/>
</dbReference>
<evidence type="ECO:0000256" key="10">
    <source>
        <dbReference type="ARBA" id="ARBA00022840"/>
    </source>
</evidence>
<evidence type="ECO:0000256" key="11">
    <source>
        <dbReference type="ARBA" id="ARBA00022969"/>
    </source>
</evidence>
<evidence type="ECO:0000313" key="19">
    <source>
        <dbReference type="Proteomes" id="UP000078290"/>
    </source>
</evidence>
<keyword evidence="11" id="KW-0749">Sporulation</keyword>
<dbReference type="SUPFAM" id="SSF158472">
    <property type="entry name" value="HAMP domain-like"/>
    <property type="match status" value="1"/>
</dbReference>
<evidence type="ECO:0000256" key="9">
    <source>
        <dbReference type="ARBA" id="ARBA00022777"/>
    </source>
</evidence>
<dbReference type="EC" id="2.7.13.3" evidence="3"/>
<dbReference type="PRINTS" id="PR00344">
    <property type="entry name" value="BCTRLSENSOR"/>
</dbReference>
<dbReference type="SUPFAM" id="SSF103190">
    <property type="entry name" value="Sensory domain-like"/>
    <property type="match status" value="2"/>
</dbReference>
<organism evidence="18 19">
    <name type="scientific">Parageobacillus thermoglucosidasius</name>
    <name type="common">Geobacillus thermoglucosidasius</name>
    <dbReference type="NCBI Taxonomy" id="1426"/>
    <lineage>
        <taxon>Bacteria</taxon>
        <taxon>Bacillati</taxon>
        <taxon>Bacillota</taxon>
        <taxon>Bacilli</taxon>
        <taxon>Bacillales</taxon>
        <taxon>Anoxybacillaceae</taxon>
        <taxon>Parageobacillus</taxon>
    </lineage>
</organism>
<name>A0A1B7KUH9_PARTM</name>
<reference evidence="19" key="1">
    <citation type="submission" date="2016-05" db="EMBL/GenBank/DDBJ databases">
        <authorList>
            <person name="Wang W."/>
            <person name="Zhu L."/>
        </authorList>
    </citation>
    <scope>NUCLEOTIDE SEQUENCE [LARGE SCALE GENOMIC DNA]</scope>
    <source>
        <strain evidence="19">W-2</strain>
    </source>
</reference>
<evidence type="ECO:0000256" key="7">
    <source>
        <dbReference type="ARBA" id="ARBA00022692"/>
    </source>
</evidence>
<feature type="transmembrane region" description="Helical" evidence="15">
    <location>
        <begin position="12"/>
        <end position="35"/>
    </location>
</feature>
<evidence type="ECO:0000256" key="14">
    <source>
        <dbReference type="ARBA" id="ARBA00023136"/>
    </source>
</evidence>
<dbReference type="Pfam" id="PF02743">
    <property type="entry name" value="dCache_1"/>
    <property type="match status" value="1"/>
</dbReference>
<keyword evidence="4" id="KW-1003">Cell membrane</keyword>
<dbReference type="Gene3D" id="3.30.565.10">
    <property type="entry name" value="Histidine kinase-like ATPase, C-terminal domain"/>
    <property type="match status" value="1"/>
</dbReference>
<evidence type="ECO:0000256" key="4">
    <source>
        <dbReference type="ARBA" id="ARBA00022475"/>
    </source>
</evidence>
<evidence type="ECO:0000256" key="3">
    <source>
        <dbReference type="ARBA" id="ARBA00012438"/>
    </source>
</evidence>
<dbReference type="SUPFAM" id="SSF47384">
    <property type="entry name" value="Homodimeric domain of signal transducing histidine kinase"/>
    <property type="match status" value="1"/>
</dbReference>
<feature type="transmembrane region" description="Helical" evidence="15">
    <location>
        <begin position="284"/>
        <end position="304"/>
    </location>
</feature>
<evidence type="ECO:0000256" key="12">
    <source>
        <dbReference type="ARBA" id="ARBA00022989"/>
    </source>
</evidence>
<dbReference type="InterPro" id="IPR029151">
    <property type="entry name" value="Sensor-like_sf"/>
</dbReference>
<comment type="caution">
    <text evidence="18">The sequence shown here is derived from an EMBL/GenBank/DDBJ whole genome shotgun (WGS) entry which is preliminary data.</text>
</comment>
<keyword evidence="5" id="KW-0597">Phosphoprotein</keyword>
<dbReference type="GO" id="GO:0030435">
    <property type="term" value="P:sporulation resulting in formation of a cellular spore"/>
    <property type="evidence" value="ECO:0007669"/>
    <property type="project" value="UniProtKB-KW"/>
</dbReference>
<dbReference type="PROSITE" id="PS50885">
    <property type="entry name" value="HAMP"/>
    <property type="match status" value="1"/>
</dbReference>
<dbReference type="Pfam" id="PF00512">
    <property type="entry name" value="HisKA"/>
    <property type="match status" value="1"/>
</dbReference>
<keyword evidence="14 15" id="KW-0472">Membrane</keyword>
<feature type="domain" description="HAMP" evidence="17">
    <location>
        <begin position="305"/>
        <end position="357"/>
    </location>
</feature>
<evidence type="ECO:0000259" key="16">
    <source>
        <dbReference type="PROSITE" id="PS50109"/>
    </source>
</evidence>
<dbReference type="OrthoDB" id="9815750at2"/>
<keyword evidence="8" id="KW-0547">Nucleotide-binding</keyword>
<sequence>MNWIQSRIFWKIYIINLVVIFALLALMFIIARMSLPEITKEQYRYITDKTVLRMKEQIVQIGEDLHKLEQYVQNDPHFRMNDAKKWSEGLEHIIKISPYIDSATVLDSNGYVKGVYPNDLGHLLNYNLSKREYFQQALRTKKAYFSDVVSADTGRYLLVISVPVLNERNEVERVVNLSMRIVQNHLFRSIVQSFQIGEHGYTFIVDRNGNIISHPSKKRIGDNIAENAVVQKLLRGQSGYEEVVNTEGVAMFASYAHIPILQWGVVAQVPVSEIYKPYALFEKALWFASIAAFFILSLLTALYAQQIVHPLRRLCEVAEAVAKGKKHVRADETDQTEIGLLAKRFNYMIDSIQQSEELLRKSEKLAVVGELAAGVAHEIRNPLTSLKGFIQLLKEGERNQTYFDIIEAELERLNEIVDGFLLLGKPNATIKKAYSHVSEMLQHVMKLLEGQALLHHVTVQCFVDEQLPPLYCDENQLKQVFINIIKNAIEAMPNGGILRIEAKQRLDSILICIADEGCGIPKERMAKLGEPFYSTKEKGTGLGLMVSFKIVEAHGGKMNIYSEEGKGTTVCLLFPISSKREG</sequence>
<dbReference type="AlphaFoldDB" id="A0A1B7KUH9"/>
<dbReference type="CDD" id="cd00082">
    <property type="entry name" value="HisKA"/>
    <property type="match status" value="1"/>
</dbReference>
<dbReference type="SMART" id="SM00304">
    <property type="entry name" value="HAMP"/>
    <property type="match status" value="1"/>
</dbReference>
<dbReference type="EMBL" id="LXMA01000009">
    <property type="protein sequence ID" value="OAT73729.1"/>
    <property type="molecule type" value="Genomic_DNA"/>
</dbReference>
<dbReference type="InterPro" id="IPR003660">
    <property type="entry name" value="HAMP_dom"/>
</dbReference>
<comment type="subcellular location">
    <subcellularLocation>
        <location evidence="2">Cell membrane</location>
        <topology evidence="2">Multi-pass membrane protein</topology>
    </subcellularLocation>
</comment>
<keyword evidence="12 15" id="KW-1133">Transmembrane helix</keyword>
<evidence type="ECO:0000313" key="18">
    <source>
        <dbReference type="EMBL" id="OAT73729.1"/>
    </source>
</evidence>
<keyword evidence="9 18" id="KW-0418">Kinase</keyword>
<dbReference type="GO" id="GO:0005524">
    <property type="term" value="F:ATP binding"/>
    <property type="evidence" value="ECO:0007669"/>
    <property type="project" value="UniProtKB-KW"/>
</dbReference>
<evidence type="ECO:0000256" key="1">
    <source>
        <dbReference type="ARBA" id="ARBA00000085"/>
    </source>
</evidence>
<evidence type="ECO:0000259" key="17">
    <source>
        <dbReference type="PROSITE" id="PS50885"/>
    </source>
</evidence>
<dbReference type="InterPro" id="IPR036890">
    <property type="entry name" value="HATPase_C_sf"/>
</dbReference>
<dbReference type="CDD" id="cd00075">
    <property type="entry name" value="HATPase"/>
    <property type="match status" value="1"/>
</dbReference>
<dbReference type="CDD" id="cd12914">
    <property type="entry name" value="PDC1_DGC_like"/>
    <property type="match status" value="1"/>
</dbReference>
<comment type="catalytic activity">
    <reaction evidence="1">
        <text>ATP + protein L-histidine = ADP + protein N-phospho-L-histidine.</text>
        <dbReference type="EC" id="2.7.13.3"/>
    </reaction>
</comment>
<keyword evidence="7 15" id="KW-0812">Transmembrane</keyword>
<dbReference type="InterPro" id="IPR033479">
    <property type="entry name" value="dCache_1"/>
</dbReference>
<evidence type="ECO:0000256" key="15">
    <source>
        <dbReference type="SAM" id="Phobius"/>
    </source>
</evidence>
<dbReference type="InterPro" id="IPR004358">
    <property type="entry name" value="Sig_transdc_His_kin-like_C"/>
</dbReference>
<dbReference type="GO" id="GO:0000155">
    <property type="term" value="F:phosphorelay sensor kinase activity"/>
    <property type="evidence" value="ECO:0007669"/>
    <property type="project" value="InterPro"/>
</dbReference>
<evidence type="ECO:0000256" key="5">
    <source>
        <dbReference type="ARBA" id="ARBA00022553"/>
    </source>
</evidence>
<dbReference type="PANTHER" id="PTHR45528:SF1">
    <property type="entry name" value="SENSOR HISTIDINE KINASE CPXA"/>
    <property type="match status" value="1"/>
</dbReference>
<dbReference type="InterPro" id="IPR005467">
    <property type="entry name" value="His_kinase_dom"/>
</dbReference>
<dbReference type="Pfam" id="PF00672">
    <property type="entry name" value="HAMP"/>
    <property type="match status" value="1"/>
</dbReference>
<dbReference type="Gene3D" id="1.10.287.130">
    <property type="match status" value="1"/>
</dbReference>
<dbReference type="Gene3D" id="3.30.450.20">
    <property type="entry name" value="PAS domain"/>
    <property type="match status" value="1"/>
</dbReference>
<dbReference type="Gene3D" id="1.10.8.500">
    <property type="entry name" value="HAMP domain in histidine kinase"/>
    <property type="match status" value="1"/>
</dbReference>
<dbReference type="CDD" id="cd12912">
    <property type="entry name" value="PDC2_MCP_like"/>
    <property type="match status" value="1"/>
</dbReference>
<dbReference type="InterPro" id="IPR050398">
    <property type="entry name" value="HssS/ArlS-like"/>
</dbReference>
<dbReference type="GO" id="GO:0005886">
    <property type="term" value="C:plasma membrane"/>
    <property type="evidence" value="ECO:0007669"/>
    <property type="project" value="UniProtKB-SubCell"/>
</dbReference>
<accession>A0A1B7KUH9</accession>
<proteinExistence type="predicted"/>
<keyword evidence="6" id="KW-0808">Transferase</keyword>
<evidence type="ECO:0000256" key="6">
    <source>
        <dbReference type="ARBA" id="ARBA00022679"/>
    </source>
</evidence>
<evidence type="ECO:0000256" key="13">
    <source>
        <dbReference type="ARBA" id="ARBA00023012"/>
    </source>
</evidence>